<dbReference type="PANTHER" id="PTHR48104:SF30">
    <property type="entry name" value="METACASPASE-1"/>
    <property type="match status" value="1"/>
</dbReference>
<dbReference type="AlphaFoldDB" id="A0A1Z4JQF5"/>
<sequence>MKRRSLLQAGIFLGVWGASSCTRTAQVLAAPTARKLALLVGINQYRNAALNGCLTDIELQKELLIHRFGFQPNDILTLTDQQATRSRIETAFIEHLIRQAQPNDVIVFHFSGYGSLQKLGTTADDIQPILITADEPQDNVIANGISQDTLLLLLRSLPTQQVTTIIDAGYLYPGYALRGNLKLRSRSSDPATQLIDEEIEFQERLLANTKLDRTRTKVQWRSGQMPGVVLSAADAQQFATESPWNGFSAGLFTYALTQQLWRSMPETTLRVDLRGASELIARQSDAKQQPILIGQKSRERPLKPYQVPITQPSADGVITEIEDNGKIAYLWLGGLPPQVLEAYSLGGLFRTDHSVLQVYERSGLVAKAKAIELPVQVGQPIREAIRTLPKDLSLAIAIDATLNRVERVDAVSAFSGLPRVAAAIAGEQAGDYLFSKVEEPTQVASLTTEAMKGTISPAGYGLFSQGREAIPSTAGESGEAVKLAVKRLTPQLQTRLGAKLLSLTANSDSSQISVRAALVNADAKIAVQQTSRVAEPASDVVPSNGKVLSLPIGTSIQIRLENHDAELIHFLVLGLDNNGTGVVLSPRENEQVKSTIAPGETFTLPQAQSDWIVRLPAGLSEAYVICSRTPFQQTEALVGTREKFIRSLPNFLDVAQAVLQDVHQASSTTPAITPPELFALNVNAWATFRFFYQVV</sequence>
<dbReference type="Gene3D" id="3.40.50.1460">
    <property type="match status" value="1"/>
</dbReference>
<evidence type="ECO:0000313" key="4">
    <source>
        <dbReference type="Proteomes" id="UP000217895"/>
    </source>
</evidence>
<dbReference type="EMBL" id="AP018203">
    <property type="protein sequence ID" value="BAY58887.1"/>
    <property type="molecule type" value="Genomic_DNA"/>
</dbReference>
<keyword evidence="4" id="KW-1185">Reference proteome</keyword>
<dbReference type="SUPFAM" id="SSF52129">
    <property type="entry name" value="Caspase-like"/>
    <property type="match status" value="1"/>
</dbReference>
<dbReference type="Pfam" id="PF00656">
    <property type="entry name" value="Peptidase_C14"/>
    <property type="match status" value="1"/>
</dbReference>
<feature type="domain" description="Peptidase C14 caspase" evidence="1">
    <location>
        <begin position="34"/>
        <end position="293"/>
    </location>
</feature>
<dbReference type="PIRSF" id="PIRSF007398">
    <property type="entry name" value="Sll0148_caspase"/>
    <property type="match status" value="1"/>
</dbReference>
<proteinExistence type="predicted"/>
<dbReference type="Pfam" id="PF14326">
    <property type="entry name" value="DUF4384"/>
    <property type="match status" value="1"/>
</dbReference>
<dbReference type="InterPro" id="IPR011600">
    <property type="entry name" value="Pept_C14_caspase"/>
</dbReference>
<dbReference type="PROSITE" id="PS51257">
    <property type="entry name" value="PROKAR_LIPOPROTEIN"/>
    <property type="match status" value="1"/>
</dbReference>
<dbReference type="InterPro" id="IPR029030">
    <property type="entry name" value="Caspase-like_dom_sf"/>
</dbReference>
<evidence type="ECO:0000259" key="1">
    <source>
        <dbReference type="Pfam" id="PF00656"/>
    </source>
</evidence>
<dbReference type="Proteomes" id="UP000217895">
    <property type="component" value="Chromosome"/>
</dbReference>
<feature type="domain" description="DUF4384" evidence="2">
    <location>
        <begin position="550"/>
        <end position="630"/>
    </location>
</feature>
<protein>
    <submittedName>
        <fullName evidence="3">Caspase domain protein</fullName>
    </submittedName>
</protein>
<dbReference type="GO" id="GO:0004197">
    <property type="term" value="F:cysteine-type endopeptidase activity"/>
    <property type="evidence" value="ECO:0007669"/>
    <property type="project" value="InterPro"/>
</dbReference>
<dbReference type="InterPro" id="IPR050452">
    <property type="entry name" value="Metacaspase"/>
</dbReference>
<gene>
    <name evidence="3" type="ORF">NIES2135_57620</name>
</gene>
<organism evidence="3 4">
    <name type="scientific">Leptolyngbya boryana NIES-2135</name>
    <dbReference type="NCBI Taxonomy" id="1973484"/>
    <lineage>
        <taxon>Bacteria</taxon>
        <taxon>Bacillati</taxon>
        <taxon>Cyanobacteriota</taxon>
        <taxon>Cyanophyceae</taxon>
        <taxon>Leptolyngbyales</taxon>
        <taxon>Leptolyngbyaceae</taxon>
        <taxon>Leptolyngbya group</taxon>
        <taxon>Leptolyngbya</taxon>
    </lineage>
</organism>
<dbReference type="InterPro" id="IPR025493">
    <property type="entry name" value="DUF4384"/>
</dbReference>
<evidence type="ECO:0000313" key="3">
    <source>
        <dbReference type="EMBL" id="BAY58887.1"/>
    </source>
</evidence>
<name>A0A1Z4JQF5_LEPBY</name>
<dbReference type="GO" id="GO:0006508">
    <property type="term" value="P:proteolysis"/>
    <property type="evidence" value="ECO:0007669"/>
    <property type="project" value="InterPro"/>
</dbReference>
<reference evidence="3 4" key="1">
    <citation type="submission" date="2017-06" db="EMBL/GenBank/DDBJ databases">
        <title>Genome sequencing of cyanobaciteial culture collection at National Institute for Environmental Studies (NIES).</title>
        <authorList>
            <person name="Hirose Y."/>
            <person name="Shimura Y."/>
            <person name="Fujisawa T."/>
            <person name="Nakamura Y."/>
            <person name="Kawachi M."/>
        </authorList>
    </citation>
    <scope>NUCLEOTIDE SEQUENCE [LARGE SCALE GENOMIC DNA]</scope>
    <source>
        <strain evidence="3 4">NIES-2135</strain>
    </source>
</reference>
<dbReference type="InterPro" id="IPR011189">
    <property type="entry name" value="UCP_caspase_lke"/>
</dbReference>
<dbReference type="GO" id="GO:0005737">
    <property type="term" value="C:cytoplasm"/>
    <property type="evidence" value="ECO:0007669"/>
    <property type="project" value="TreeGrafter"/>
</dbReference>
<accession>A0A1Z4JQF5</accession>
<dbReference type="PANTHER" id="PTHR48104">
    <property type="entry name" value="METACASPASE-4"/>
    <property type="match status" value="1"/>
</dbReference>
<evidence type="ECO:0000259" key="2">
    <source>
        <dbReference type="Pfam" id="PF14326"/>
    </source>
</evidence>